<accession>A0A9Q6Z4L7</accession>
<dbReference type="AlphaFoldDB" id="A0A9Q6Z4L7"/>
<evidence type="ECO:0000256" key="1">
    <source>
        <dbReference type="ARBA" id="ARBA00022729"/>
    </source>
</evidence>
<sequence>MRLISILMGLISFTLSAQPQAVLDQTSYQFWVNEPSAVQEKNPLVIFLHGRSLSGTNIDRVKRYGPLRGIEKGLKLPAYLVAPQLPSGPWNPDKVDEVVQYMIEHYAIDESRIYITGMSLGAYGTLKYASKYANRLAAAIAICGGGETQDACNLTNLPIKLIHGDKDFIVPLKESKKIMTAIQQCNAKAPVELQVVKGGNHGSVEDLYRHLDLYNWLFQYTKKE</sequence>
<evidence type="ECO:0000259" key="3">
    <source>
        <dbReference type="Pfam" id="PF02230"/>
    </source>
</evidence>
<dbReference type="PANTHER" id="PTHR43037:SF1">
    <property type="entry name" value="BLL1128 PROTEIN"/>
    <property type="match status" value="1"/>
</dbReference>
<dbReference type="InterPro" id="IPR003140">
    <property type="entry name" value="PLipase/COase/thioEstase"/>
</dbReference>
<evidence type="ECO:0000313" key="5">
    <source>
        <dbReference type="Proteomes" id="UP000596202"/>
    </source>
</evidence>
<dbReference type="SUPFAM" id="SSF53474">
    <property type="entry name" value="alpha/beta-Hydrolases"/>
    <property type="match status" value="1"/>
</dbReference>
<organism evidence="4 5">
    <name type="scientific">Myroides odoratus</name>
    <name type="common">Flavobacterium odoratum</name>
    <dbReference type="NCBI Taxonomy" id="256"/>
    <lineage>
        <taxon>Bacteria</taxon>
        <taxon>Pseudomonadati</taxon>
        <taxon>Bacteroidota</taxon>
        <taxon>Flavobacteriia</taxon>
        <taxon>Flavobacteriales</taxon>
        <taxon>Flavobacteriaceae</taxon>
        <taxon>Myroides</taxon>
    </lineage>
</organism>
<evidence type="ECO:0000256" key="2">
    <source>
        <dbReference type="SAM" id="SignalP"/>
    </source>
</evidence>
<dbReference type="PANTHER" id="PTHR43037">
    <property type="entry name" value="UNNAMED PRODUCT-RELATED"/>
    <property type="match status" value="1"/>
</dbReference>
<name>A0A9Q6Z4L7_MYROD</name>
<proteinExistence type="predicted"/>
<dbReference type="Proteomes" id="UP000596202">
    <property type="component" value="Chromosome"/>
</dbReference>
<feature type="signal peptide" evidence="2">
    <location>
        <begin position="1"/>
        <end position="17"/>
    </location>
</feature>
<dbReference type="Gene3D" id="3.40.50.1820">
    <property type="entry name" value="alpha/beta hydrolase"/>
    <property type="match status" value="1"/>
</dbReference>
<protein>
    <submittedName>
        <fullName evidence="4">Prolyl oligopeptidase family serine peptidase</fullName>
    </submittedName>
</protein>
<reference evidence="4 5" key="1">
    <citation type="submission" date="2021-01" db="EMBL/GenBank/DDBJ databases">
        <title>FDA dAtabase for Regulatory Grade micrObial Sequences (FDA-ARGOS): Supporting development and validation of Infectious Disease Dx tests.</title>
        <authorList>
            <person name="Sproer C."/>
            <person name="Gronow S."/>
            <person name="Severitt S."/>
            <person name="Schroder I."/>
            <person name="Tallon L."/>
            <person name="Sadzewicz L."/>
            <person name="Zhao X."/>
            <person name="Boylan J."/>
            <person name="Ott S."/>
            <person name="Bowen H."/>
            <person name="Vavikolanu K."/>
            <person name="Mehta A."/>
            <person name="Aluvathingal J."/>
            <person name="Nadendla S."/>
            <person name="Lowell S."/>
            <person name="Myers T."/>
            <person name="Yan Y."/>
            <person name="Sichtig H."/>
        </authorList>
    </citation>
    <scope>NUCLEOTIDE SEQUENCE [LARGE SCALE GENOMIC DNA]</scope>
    <source>
        <strain evidence="4 5">FDAARGOS_1131</strain>
    </source>
</reference>
<dbReference type="Pfam" id="PF02230">
    <property type="entry name" value="Abhydrolase_2"/>
    <property type="match status" value="1"/>
</dbReference>
<dbReference type="EMBL" id="CP068108">
    <property type="protein sequence ID" value="QQU00206.1"/>
    <property type="molecule type" value="Genomic_DNA"/>
</dbReference>
<dbReference type="InterPro" id="IPR050955">
    <property type="entry name" value="Plant_Biomass_Hydrol_Est"/>
</dbReference>
<feature type="domain" description="Phospholipase/carboxylesterase/thioesterase" evidence="3">
    <location>
        <begin position="94"/>
        <end position="206"/>
    </location>
</feature>
<gene>
    <name evidence="4" type="ORF">I6I88_00040</name>
</gene>
<evidence type="ECO:0000313" key="4">
    <source>
        <dbReference type="EMBL" id="QQU00206.1"/>
    </source>
</evidence>
<dbReference type="InterPro" id="IPR029058">
    <property type="entry name" value="AB_hydrolase_fold"/>
</dbReference>
<dbReference type="GO" id="GO:0016787">
    <property type="term" value="F:hydrolase activity"/>
    <property type="evidence" value="ECO:0007669"/>
    <property type="project" value="InterPro"/>
</dbReference>
<keyword evidence="1 2" id="KW-0732">Signal</keyword>
<feature type="chain" id="PRO_5040255055" evidence="2">
    <location>
        <begin position="18"/>
        <end position="224"/>
    </location>
</feature>